<dbReference type="STRING" id="1122209.SAMN02745752_00747"/>
<protein>
    <recommendedName>
        <fullName evidence="3">Oxidoreductase molybdopterin-binding domain-containing protein</fullName>
    </recommendedName>
</protein>
<evidence type="ECO:0000313" key="1">
    <source>
        <dbReference type="EMBL" id="SFX19359.1"/>
    </source>
</evidence>
<dbReference type="EMBL" id="FPJW01000002">
    <property type="protein sequence ID" value="SFX19359.1"/>
    <property type="molecule type" value="Genomic_DNA"/>
</dbReference>
<accession>A0A1K1V2N7</accession>
<keyword evidence="2" id="KW-1185">Reference proteome</keyword>
<reference evidence="1 2" key="1">
    <citation type="submission" date="2016-11" db="EMBL/GenBank/DDBJ databases">
        <authorList>
            <person name="Jaros S."/>
            <person name="Januszkiewicz K."/>
            <person name="Wedrychowicz H."/>
        </authorList>
    </citation>
    <scope>NUCLEOTIDE SEQUENCE [LARGE SCALE GENOMIC DNA]</scope>
    <source>
        <strain evidence="1 2">DSM 21637</strain>
    </source>
</reference>
<dbReference type="OrthoDB" id="9798763at2"/>
<evidence type="ECO:0008006" key="3">
    <source>
        <dbReference type="Google" id="ProtNLM"/>
    </source>
</evidence>
<dbReference type="AlphaFoldDB" id="A0A1K1V2N7"/>
<dbReference type="Gene3D" id="3.90.420.10">
    <property type="entry name" value="Oxidoreductase, molybdopterin-binding domain"/>
    <property type="match status" value="1"/>
</dbReference>
<name>A0A1K1V2N7_9GAMM</name>
<dbReference type="SUPFAM" id="SSF56524">
    <property type="entry name" value="Oxidoreductase molybdopterin-binding domain"/>
    <property type="match status" value="1"/>
</dbReference>
<sequence>MRFPVRFTSRLFALQLILLLTAGLIQASELPSPKGPILLTITGEIRHTNRPDQAVFDRGMLESLEQRTTQTHTPWAEGSHAYSGPLGRALLEAVGGEDARLMRITALNDFVAEMPVSDFLDYEVILATHKNDRVLRVRDRGPLFVIYPFDEYPQLNTEMHYNRSVWQVRSIELVR</sequence>
<organism evidence="1 2">
    <name type="scientific">Marinospirillum alkaliphilum DSM 21637</name>
    <dbReference type="NCBI Taxonomy" id="1122209"/>
    <lineage>
        <taxon>Bacteria</taxon>
        <taxon>Pseudomonadati</taxon>
        <taxon>Pseudomonadota</taxon>
        <taxon>Gammaproteobacteria</taxon>
        <taxon>Oceanospirillales</taxon>
        <taxon>Oceanospirillaceae</taxon>
        <taxon>Marinospirillum</taxon>
    </lineage>
</organism>
<proteinExistence type="predicted"/>
<dbReference type="RefSeq" id="WP_072325005.1">
    <property type="nucleotide sequence ID" value="NZ_FPJW01000002.1"/>
</dbReference>
<evidence type="ECO:0000313" key="2">
    <source>
        <dbReference type="Proteomes" id="UP000182350"/>
    </source>
</evidence>
<gene>
    <name evidence="1" type="ORF">SAMN02745752_00747</name>
</gene>
<dbReference type="Proteomes" id="UP000182350">
    <property type="component" value="Unassembled WGS sequence"/>
</dbReference>
<dbReference type="InterPro" id="IPR036374">
    <property type="entry name" value="OxRdtase_Mopterin-bd_sf"/>
</dbReference>